<gene>
    <name evidence="2" type="ORF">GO755_05335</name>
</gene>
<organism evidence="2 3">
    <name type="scientific">Spirosoma arboris</name>
    <dbReference type="NCBI Taxonomy" id="2682092"/>
    <lineage>
        <taxon>Bacteria</taxon>
        <taxon>Pseudomonadati</taxon>
        <taxon>Bacteroidota</taxon>
        <taxon>Cytophagia</taxon>
        <taxon>Cytophagales</taxon>
        <taxon>Cytophagaceae</taxon>
        <taxon>Spirosoma</taxon>
    </lineage>
</organism>
<sequence>MNLLIPLAFRVVGGLAAALVGIIYFFRKVAFKKRCPYCGDFHGDRVKRPKLLKATLGFLPIKAYHCQACHHSYYLMSYNL</sequence>
<keyword evidence="3" id="KW-1185">Reference proteome</keyword>
<name>A0A7K1S6L1_9BACT</name>
<feature type="transmembrane region" description="Helical" evidence="1">
    <location>
        <begin position="6"/>
        <end position="26"/>
    </location>
</feature>
<keyword evidence="1" id="KW-0472">Membrane</keyword>
<keyword evidence="1" id="KW-0812">Transmembrane</keyword>
<reference evidence="2 3" key="1">
    <citation type="submission" date="2019-12" db="EMBL/GenBank/DDBJ databases">
        <title>Spirosoma sp. HMF4905 genome sequencing and assembly.</title>
        <authorList>
            <person name="Kang H."/>
            <person name="Cha I."/>
            <person name="Kim H."/>
            <person name="Joh K."/>
        </authorList>
    </citation>
    <scope>NUCLEOTIDE SEQUENCE [LARGE SCALE GENOMIC DNA]</scope>
    <source>
        <strain evidence="2 3">HMF4905</strain>
    </source>
</reference>
<keyword evidence="1" id="KW-1133">Transmembrane helix</keyword>
<proteinExistence type="predicted"/>
<dbReference type="RefSeq" id="WP_157583708.1">
    <property type="nucleotide sequence ID" value="NZ_WPIN01000002.1"/>
</dbReference>
<evidence type="ECO:0000256" key="1">
    <source>
        <dbReference type="SAM" id="Phobius"/>
    </source>
</evidence>
<protein>
    <submittedName>
        <fullName evidence="2">Uncharacterized protein</fullName>
    </submittedName>
</protein>
<evidence type="ECO:0000313" key="2">
    <source>
        <dbReference type="EMBL" id="MVM29447.1"/>
    </source>
</evidence>
<dbReference type="EMBL" id="WPIN01000002">
    <property type="protein sequence ID" value="MVM29447.1"/>
    <property type="molecule type" value="Genomic_DNA"/>
</dbReference>
<evidence type="ECO:0000313" key="3">
    <source>
        <dbReference type="Proteomes" id="UP000436006"/>
    </source>
</evidence>
<accession>A0A7K1S6L1</accession>
<dbReference type="AlphaFoldDB" id="A0A7K1S6L1"/>
<comment type="caution">
    <text evidence="2">The sequence shown here is derived from an EMBL/GenBank/DDBJ whole genome shotgun (WGS) entry which is preliminary data.</text>
</comment>
<dbReference type="Proteomes" id="UP000436006">
    <property type="component" value="Unassembled WGS sequence"/>
</dbReference>